<dbReference type="EMBL" id="AP024702">
    <property type="protein sequence ID" value="BCX47926.1"/>
    <property type="molecule type" value="Genomic_DNA"/>
</dbReference>
<sequence>MGFSRMEREAVELAAGFYLLLQKYLPPTTTLGELRVLTEVALGMYRAEPVCVTQVSERVGLTRWAVGRIIQRYIEAGMIREEKDPADSRRNLLVWTDDAFRANRDWSQDLLQLWQERGMGS</sequence>
<keyword evidence="2" id="KW-1185">Reference proteome</keyword>
<name>A0ABN6H2R8_9BACT</name>
<dbReference type="SUPFAM" id="SSF46785">
    <property type="entry name" value="Winged helix' DNA-binding domain"/>
    <property type="match status" value="1"/>
</dbReference>
<protein>
    <recommendedName>
        <fullName evidence="3">MarR family transcriptional regulator</fullName>
    </recommendedName>
</protein>
<dbReference type="Proteomes" id="UP001374893">
    <property type="component" value="Chromosome"/>
</dbReference>
<dbReference type="Gene3D" id="1.10.10.10">
    <property type="entry name" value="Winged helix-like DNA-binding domain superfamily/Winged helix DNA-binding domain"/>
    <property type="match status" value="1"/>
</dbReference>
<organism evidence="1 2">
    <name type="scientific">Haloferula helveola</name>
    <dbReference type="NCBI Taxonomy" id="490095"/>
    <lineage>
        <taxon>Bacteria</taxon>
        <taxon>Pseudomonadati</taxon>
        <taxon>Verrucomicrobiota</taxon>
        <taxon>Verrucomicrobiia</taxon>
        <taxon>Verrucomicrobiales</taxon>
        <taxon>Verrucomicrobiaceae</taxon>
        <taxon>Haloferula</taxon>
    </lineage>
</organism>
<proteinExistence type="predicted"/>
<dbReference type="InterPro" id="IPR036390">
    <property type="entry name" value="WH_DNA-bd_sf"/>
</dbReference>
<reference evidence="1 2" key="1">
    <citation type="submission" date="2021-06" db="EMBL/GenBank/DDBJ databases">
        <title>Complete genome of Haloferula helveola possessing various polysaccharide degrading enzymes.</title>
        <authorList>
            <person name="Takami H."/>
            <person name="Huang C."/>
            <person name="Hamasaki K."/>
        </authorList>
    </citation>
    <scope>NUCLEOTIDE SEQUENCE [LARGE SCALE GENOMIC DNA]</scope>
    <source>
        <strain evidence="1 2">CN-1</strain>
    </source>
</reference>
<evidence type="ECO:0008006" key="3">
    <source>
        <dbReference type="Google" id="ProtNLM"/>
    </source>
</evidence>
<evidence type="ECO:0000313" key="1">
    <source>
        <dbReference type="EMBL" id="BCX47926.1"/>
    </source>
</evidence>
<dbReference type="InterPro" id="IPR036388">
    <property type="entry name" value="WH-like_DNA-bd_sf"/>
</dbReference>
<accession>A0ABN6H2R8</accession>
<evidence type="ECO:0000313" key="2">
    <source>
        <dbReference type="Proteomes" id="UP001374893"/>
    </source>
</evidence>
<gene>
    <name evidence="1" type="ORF">HAHE_18340</name>
</gene>